<gene>
    <name evidence="1 2" type="primary">Riok1</name>
</gene>
<reference evidence="1" key="3">
    <citation type="submission" date="2025-08" db="UniProtKB">
        <authorList>
            <consortium name="Ensembl"/>
        </authorList>
    </citation>
    <scope>IDENTIFICATION</scope>
    <source>
        <strain evidence="1">C57BL/6J</strain>
    </source>
</reference>
<dbReference type="Proteomes" id="UP000000589">
    <property type="component" value="Chromosome 13"/>
</dbReference>
<sequence length="85" mass="9356">MDCSLDRMASVVPGQFDDADSSDRLPYTVSKSFTSASMMNKTNQVTTVFLERRANQEASTYSVAERIEAKKGGQPGRAFQVTVRS</sequence>
<dbReference type="GeneTree" id="ENSGT00940000157075"/>
<dbReference type="VEuPathDB" id="HostDB:ENSMUSG00000021428"/>
<dbReference type="ExpressionAtlas" id="A0A286YDM8">
    <property type="expression patterns" value="baseline and differential"/>
</dbReference>
<dbReference type="MGI" id="MGI:1918590">
    <property type="gene designation" value="Riok1"/>
</dbReference>
<dbReference type="AGR" id="MGI:1918590"/>
<dbReference type="Antibodypedia" id="24663">
    <property type="antibodies" value="214 antibodies from 29 providers"/>
</dbReference>
<organism evidence="1 3">
    <name type="scientific">Mus musculus</name>
    <name type="common">Mouse</name>
    <dbReference type="NCBI Taxonomy" id="10090"/>
    <lineage>
        <taxon>Eukaryota</taxon>
        <taxon>Metazoa</taxon>
        <taxon>Chordata</taxon>
        <taxon>Craniata</taxon>
        <taxon>Vertebrata</taxon>
        <taxon>Euteleostomi</taxon>
        <taxon>Mammalia</taxon>
        <taxon>Eutheria</taxon>
        <taxon>Euarchontoglires</taxon>
        <taxon>Glires</taxon>
        <taxon>Rodentia</taxon>
        <taxon>Myomorpha</taxon>
        <taxon>Muroidea</taxon>
        <taxon>Muridae</taxon>
        <taxon>Murinae</taxon>
        <taxon>Mus</taxon>
        <taxon>Mus</taxon>
    </lineage>
</organism>
<evidence type="ECO:0000313" key="2">
    <source>
        <dbReference type="MGI" id="MGI:1918590"/>
    </source>
</evidence>
<reference evidence="1 3" key="2">
    <citation type="journal article" date="2011" name="PLoS Biol.">
        <title>Modernizing reference genome assemblies.</title>
        <authorList>
            <person name="Church D.M."/>
            <person name="Schneider V.A."/>
            <person name="Graves T."/>
            <person name="Auger K."/>
            <person name="Cunningham F."/>
            <person name="Bouk N."/>
            <person name="Chen H.C."/>
            <person name="Agarwala R."/>
            <person name="McLaren W.M."/>
            <person name="Ritchie G.R."/>
            <person name="Albracht D."/>
            <person name="Kremitzki M."/>
            <person name="Rock S."/>
            <person name="Kotkiewicz H."/>
            <person name="Kremitzki C."/>
            <person name="Wollam A."/>
            <person name="Trani L."/>
            <person name="Fulton L."/>
            <person name="Fulton R."/>
            <person name="Matthews L."/>
            <person name="Whitehead S."/>
            <person name="Chow W."/>
            <person name="Torrance J."/>
            <person name="Dunn M."/>
            <person name="Harden G."/>
            <person name="Threadgold G."/>
            <person name="Wood J."/>
            <person name="Collins J."/>
            <person name="Heath P."/>
            <person name="Griffiths G."/>
            <person name="Pelan S."/>
            <person name="Grafham D."/>
            <person name="Eichler E.E."/>
            <person name="Weinstock G."/>
            <person name="Mardis E.R."/>
            <person name="Wilson R.K."/>
            <person name="Howe K."/>
            <person name="Flicek P."/>
            <person name="Hubbard T."/>
        </authorList>
    </citation>
    <scope>NUCLEOTIDE SEQUENCE [LARGE SCALE GENOMIC DNA]</scope>
    <source>
        <strain evidence="1 3">C57BL/6J</strain>
    </source>
</reference>
<evidence type="ECO:0000313" key="1">
    <source>
        <dbReference type="Ensembl" id="ENSMUSP00000153494.2"/>
    </source>
</evidence>
<protein>
    <submittedName>
        <fullName evidence="1">RIO kinase 1</fullName>
    </submittedName>
</protein>
<evidence type="ECO:0000313" key="3">
    <source>
        <dbReference type="Proteomes" id="UP000000589"/>
    </source>
</evidence>
<accession>A0A286YDM8</accession>
<name>A0A286YDM8_MOUSE</name>
<dbReference type="Ensembl" id="ENSMUST00000223656.2">
    <property type="protein sequence ID" value="ENSMUSP00000153494.2"/>
    <property type="gene ID" value="ENSMUSG00000021428.10"/>
</dbReference>
<proteinExistence type="predicted"/>
<dbReference type="Bgee" id="ENSMUSG00000021428">
    <property type="expression patterns" value="Expressed in animal zygote and 258 other cell types or tissues"/>
</dbReference>
<dbReference type="AlphaFoldDB" id="A0A286YDM8"/>
<keyword evidence="3" id="KW-1185">Reference proteome</keyword>
<reference evidence="1 3" key="1">
    <citation type="journal article" date="2009" name="PLoS Biol.">
        <title>Lineage-specific biology revealed by a finished genome assembly of the mouse.</title>
        <authorList>
            <consortium name="Mouse Genome Sequencing Consortium"/>
            <person name="Church D.M."/>
            <person name="Goodstadt L."/>
            <person name="Hillier L.W."/>
            <person name="Zody M.C."/>
            <person name="Goldstein S."/>
            <person name="She X."/>
            <person name="Bult C.J."/>
            <person name="Agarwala R."/>
            <person name="Cherry J.L."/>
            <person name="DiCuccio M."/>
            <person name="Hlavina W."/>
            <person name="Kapustin Y."/>
            <person name="Meric P."/>
            <person name="Maglott D."/>
            <person name="Birtle Z."/>
            <person name="Marques A.C."/>
            <person name="Graves T."/>
            <person name="Zhou S."/>
            <person name="Teague B."/>
            <person name="Potamousis K."/>
            <person name="Churas C."/>
            <person name="Place M."/>
            <person name="Herschleb J."/>
            <person name="Runnheim R."/>
            <person name="Forrest D."/>
            <person name="Amos-Landgraf J."/>
            <person name="Schwartz D.C."/>
            <person name="Cheng Z."/>
            <person name="Lindblad-Toh K."/>
            <person name="Eichler E.E."/>
            <person name="Ponting C.P."/>
        </authorList>
    </citation>
    <scope>NUCLEOTIDE SEQUENCE [LARGE SCALE GENOMIC DNA]</scope>
    <source>
        <strain evidence="1 3">C57BL/6J</strain>
    </source>
</reference>
<reference evidence="1" key="4">
    <citation type="submission" date="2025-09" db="UniProtKB">
        <authorList>
            <consortium name="Ensembl"/>
        </authorList>
    </citation>
    <scope>IDENTIFICATION</scope>
    <source>
        <strain evidence="1">C57BL/6J</strain>
    </source>
</reference>